<organism evidence="1 2">
    <name type="scientific">Jeotgalicoccus saudimassiliensis</name>
    <dbReference type="NCBI Taxonomy" id="1461582"/>
    <lineage>
        <taxon>Bacteria</taxon>
        <taxon>Bacillati</taxon>
        <taxon>Bacillota</taxon>
        <taxon>Bacilli</taxon>
        <taxon>Bacillales</taxon>
        <taxon>Staphylococcaceae</taxon>
        <taxon>Jeotgalicoccus</taxon>
    </lineage>
</organism>
<evidence type="ECO:0000313" key="1">
    <source>
        <dbReference type="EMBL" id="CEA03054.1"/>
    </source>
</evidence>
<name>A0A078M9Y4_9STAP</name>
<accession>A0A078M9Y4</accession>
<gene>
    <name evidence="1" type="ORF">BN1048_01962</name>
</gene>
<dbReference type="InterPro" id="IPR050583">
    <property type="entry name" value="Mycobacterial_A85_antigen"/>
</dbReference>
<dbReference type="Pfam" id="PF00756">
    <property type="entry name" value="Esterase"/>
    <property type="match status" value="1"/>
</dbReference>
<dbReference type="InterPro" id="IPR029058">
    <property type="entry name" value="AB_hydrolase_fold"/>
</dbReference>
<dbReference type="SUPFAM" id="SSF53474">
    <property type="entry name" value="alpha/beta-Hydrolases"/>
    <property type="match status" value="1"/>
</dbReference>
<proteinExistence type="predicted"/>
<dbReference type="PANTHER" id="PTHR48098">
    <property type="entry name" value="ENTEROCHELIN ESTERASE-RELATED"/>
    <property type="match status" value="1"/>
</dbReference>
<dbReference type="AlphaFoldDB" id="A0A078M9Y4"/>
<dbReference type="InterPro" id="IPR000801">
    <property type="entry name" value="Esterase-like"/>
</dbReference>
<dbReference type="eggNOG" id="COG0627">
    <property type="taxonomic scope" value="Bacteria"/>
</dbReference>
<dbReference type="RefSeq" id="WP_035810699.1">
    <property type="nucleotide sequence ID" value="NZ_CCSE01000001.1"/>
</dbReference>
<dbReference type="Proteomes" id="UP000044136">
    <property type="component" value="Unassembled WGS sequence"/>
</dbReference>
<reference evidence="1 2" key="1">
    <citation type="submission" date="2014-07" db="EMBL/GenBank/DDBJ databases">
        <authorList>
            <person name="Urmite Genomes Urmite Genomes"/>
        </authorList>
    </citation>
    <scope>NUCLEOTIDE SEQUENCE [LARGE SCALE GENOMIC DNA]</scope>
    <source>
        <strain evidence="1 2">13MG44_air</strain>
    </source>
</reference>
<sequence>MALMRINFFSHALGKHHHFNLILPEQDEHYDMAAKPRLLPSVMILHGLSSDNNSYMRFTSAERYANEHNLAVILPDGDHSFYANMLYGHSYKDHILEVWRYAHQIFPLSKAREDNFLAGHSMGGFGVIKTAFENPELFGKACFMSSAANIERLLDYDWPDFKMRGIIGDVNTAAGTALDIKKIVADGVGAVGVDGLPELYMMCGTEDFIYEDNVEFKGFLESKGISFKYEEGPGDHDYTYWDAGILKAMQWMSGK</sequence>
<evidence type="ECO:0000313" key="2">
    <source>
        <dbReference type="Proteomes" id="UP000044136"/>
    </source>
</evidence>
<dbReference type="STRING" id="1461582.BN1048_01962"/>
<dbReference type="GO" id="GO:0016747">
    <property type="term" value="F:acyltransferase activity, transferring groups other than amino-acyl groups"/>
    <property type="evidence" value="ECO:0007669"/>
    <property type="project" value="TreeGrafter"/>
</dbReference>
<protein>
    <submittedName>
        <fullName evidence="1">Enterobactin/ferric enterobactin esterase</fullName>
    </submittedName>
</protein>
<dbReference type="EMBL" id="CCSE01000001">
    <property type="protein sequence ID" value="CEA03054.1"/>
    <property type="molecule type" value="Genomic_DNA"/>
</dbReference>
<dbReference type="PANTHER" id="PTHR48098:SF1">
    <property type="entry name" value="DIACYLGLYCEROL ACYLTRANSFERASE_MYCOLYLTRANSFERASE AG85A"/>
    <property type="match status" value="1"/>
</dbReference>
<keyword evidence="2" id="KW-1185">Reference proteome</keyword>
<dbReference type="OrthoDB" id="9803578at2"/>
<dbReference type="Gene3D" id="3.40.50.1820">
    <property type="entry name" value="alpha/beta hydrolase"/>
    <property type="match status" value="1"/>
</dbReference>
<dbReference type="HOGENOM" id="CLU_037618_3_0_9"/>